<accession>A0A369KIL9</accession>
<reference evidence="2 3" key="1">
    <citation type="submission" date="2018-07" db="EMBL/GenBank/DDBJ databases">
        <title>Comparative genomics of the Candidatus Parilichlamydiaceae reveals evidence of convergent evolution and genome reduction in the phylum Chlamydiae.</title>
        <authorList>
            <person name="Taylor-Brown A."/>
            <person name="Polkinghorne A."/>
        </authorList>
    </citation>
    <scope>NUCLEOTIDE SEQUENCE [LARGE SCALE GENOMIC DNA]</scope>
    <source>
        <strain evidence="2 3">Hat2</strain>
    </source>
</reference>
<evidence type="ECO:0000256" key="1">
    <source>
        <dbReference type="SAM" id="MobiDB-lite"/>
    </source>
</evidence>
<dbReference type="EMBL" id="QQBG01000011">
    <property type="protein sequence ID" value="RDB31614.1"/>
    <property type="molecule type" value="Genomic_DNA"/>
</dbReference>
<protein>
    <submittedName>
        <fullName evidence="2">Uncharacterized protein</fullName>
    </submittedName>
</protein>
<sequence length="188" mass="20751">MSLPTQYPFHRSLMKNCGPGLSTTFLPSYRSSRILLGSLAKTYARPTSTTGYLRGLSVFILASDREEVVALLCQKGDLELKGIDPMNPYAGCFDLETLLGTEPDETSSEEEPCTSAKALEYDKKLSSQEENFFSLYQPKGQKKEPLTTPTTQKSPTPSNPQRESERRMAAALALIELSKYNAPQDGSI</sequence>
<feature type="region of interest" description="Disordered" evidence="1">
    <location>
        <begin position="134"/>
        <end position="167"/>
    </location>
</feature>
<evidence type="ECO:0000313" key="2">
    <source>
        <dbReference type="EMBL" id="RDB31614.1"/>
    </source>
</evidence>
<dbReference type="Proteomes" id="UP000253816">
    <property type="component" value="Unassembled WGS sequence"/>
</dbReference>
<gene>
    <name evidence="2" type="ORF">HAT2_00279</name>
</gene>
<organism evidence="2 3">
    <name type="scientific">Candidatus Similichlamydia laticola</name>
    <dbReference type="NCBI Taxonomy" id="2170265"/>
    <lineage>
        <taxon>Bacteria</taxon>
        <taxon>Pseudomonadati</taxon>
        <taxon>Chlamydiota</taxon>
        <taxon>Chlamydiia</taxon>
        <taxon>Parachlamydiales</taxon>
        <taxon>Candidatus Parilichlamydiaceae</taxon>
        <taxon>Candidatus Similichlamydia</taxon>
    </lineage>
</organism>
<name>A0A369KIL9_9BACT</name>
<feature type="compositionally biased region" description="Low complexity" evidence="1">
    <location>
        <begin position="146"/>
        <end position="161"/>
    </location>
</feature>
<proteinExistence type="predicted"/>
<evidence type="ECO:0000313" key="3">
    <source>
        <dbReference type="Proteomes" id="UP000253816"/>
    </source>
</evidence>
<keyword evidence="3" id="KW-1185">Reference proteome</keyword>
<dbReference type="AlphaFoldDB" id="A0A369KIL9"/>
<comment type="caution">
    <text evidence="2">The sequence shown here is derived from an EMBL/GenBank/DDBJ whole genome shotgun (WGS) entry which is preliminary data.</text>
</comment>